<dbReference type="AlphaFoldDB" id="A0AA40G2B6"/>
<gene>
    <name evidence="2" type="ORF">K0M31_020328</name>
</gene>
<protein>
    <submittedName>
        <fullName evidence="2">Uncharacterized protein</fullName>
    </submittedName>
</protein>
<name>A0AA40G2B6_9HYME</name>
<proteinExistence type="predicted"/>
<comment type="caution">
    <text evidence="2">The sequence shown here is derived from an EMBL/GenBank/DDBJ whole genome shotgun (WGS) entry which is preliminary data.</text>
</comment>
<keyword evidence="3" id="KW-1185">Reference proteome</keyword>
<dbReference type="Proteomes" id="UP001177670">
    <property type="component" value="Unassembled WGS sequence"/>
</dbReference>
<evidence type="ECO:0000313" key="2">
    <source>
        <dbReference type="EMBL" id="KAK1129198.1"/>
    </source>
</evidence>
<evidence type="ECO:0000313" key="3">
    <source>
        <dbReference type="Proteomes" id="UP001177670"/>
    </source>
</evidence>
<reference evidence="2" key="1">
    <citation type="submission" date="2021-10" db="EMBL/GenBank/DDBJ databases">
        <title>Melipona bicolor Genome sequencing and assembly.</title>
        <authorList>
            <person name="Araujo N.S."/>
            <person name="Arias M.C."/>
        </authorList>
    </citation>
    <scope>NUCLEOTIDE SEQUENCE</scope>
    <source>
        <strain evidence="2">USP_2M_L1-L4_2017</strain>
        <tissue evidence="2">Whole body</tissue>
    </source>
</reference>
<evidence type="ECO:0000256" key="1">
    <source>
        <dbReference type="SAM" id="MobiDB-lite"/>
    </source>
</evidence>
<feature type="compositionally biased region" description="Polar residues" evidence="1">
    <location>
        <begin position="17"/>
        <end position="26"/>
    </location>
</feature>
<accession>A0AA40G2B6</accession>
<sequence length="62" mass="6787">MKFNESRAINRREGESNEQLTSQVGNNHGCGESFDATDSGMLSKDNSRGRPRVTSRIDASAN</sequence>
<feature type="region of interest" description="Disordered" evidence="1">
    <location>
        <begin position="1"/>
        <end position="62"/>
    </location>
</feature>
<feature type="compositionally biased region" description="Basic and acidic residues" evidence="1">
    <location>
        <begin position="1"/>
        <end position="15"/>
    </location>
</feature>
<organism evidence="2 3">
    <name type="scientific">Melipona bicolor</name>
    <dbReference type="NCBI Taxonomy" id="60889"/>
    <lineage>
        <taxon>Eukaryota</taxon>
        <taxon>Metazoa</taxon>
        <taxon>Ecdysozoa</taxon>
        <taxon>Arthropoda</taxon>
        <taxon>Hexapoda</taxon>
        <taxon>Insecta</taxon>
        <taxon>Pterygota</taxon>
        <taxon>Neoptera</taxon>
        <taxon>Endopterygota</taxon>
        <taxon>Hymenoptera</taxon>
        <taxon>Apocrita</taxon>
        <taxon>Aculeata</taxon>
        <taxon>Apoidea</taxon>
        <taxon>Anthophila</taxon>
        <taxon>Apidae</taxon>
        <taxon>Melipona</taxon>
    </lineage>
</organism>
<dbReference type="EMBL" id="JAHYIQ010000009">
    <property type="protein sequence ID" value="KAK1129198.1"/>
    <property type="molecule type" value="Genomic_DNA"/>
</dbReference>